<name>A0A1H2XSQ6_ACIFE</name>
<dbReference type="GO" id="GO:0006310">
    <property type="term" value="P:DNA recombination"/>
    <property type="evidence" value="ECO:0007669"/>
    <property type="project" value="UniProtKB-UniRule"/>
</dbReference>
<evidence type="ECO:0000256" key="15">
    <source>
        <dbReference type="RuleBase" id="RU363016"/>
    </source>
</evidence>
<dbReference type="InterPro" id="IPR004609">
    <property type="entry name" value="ATP-dep_DNA_helicase_RecG"/>
</dbReference>
<keyword evidence="6 15" id="KW-0347">Helicase</keyword>
<keyword evidence="9 15" id="KW-0233">DNA recombination</keyword>
<dbReference type="InterPro" id="IPR011545">
    <property type="entry name" value="DEAD/DEAH_box_helicase_dom"/>
</dbReference>
<evidence type="ECO:0000256" key="2">
    <source>
        <dbReference type="ARBA" id="ARBA00017846"/>
    </source>
</evidence>
<dbReference type="Proteomes" id="UP000182379">
    <property type="component" value="Unassembled WGS sequence"/>
</dbReference>
<evidence type="ECO:0000256" key="4">
    <source>
        <dbReference type="ARBA" id="ARBA00022763"/>
    </source>
</evidence>
<dbReference type="EC" id="5.6.2.4" evidence="13 15"/>
<evidence type="ECO:0000256" key="9">
    <source>
        <dbReference type="ARBA" id="ARBA00023172"/>
    </source>
</evidence>
<comment type="similarity">
    <text evidence="1 15">Belongs to the helicase family. RecG subfamily.</text>
</comment>
<dbReference type="GO" id="GO:0003677">
    <property type="term" value="F:DNA binding"/>
    <property type="evidence" value="ECO:0007669"/>
    <property type="project" value="UniProtKB-KW"/>
</dbReference>
<evidence type="ECO:0000256" key="3">
    <source>
        <dbReference type="ARBA" id="ARBA00022741"/>
    </source>
</evidence>
<keyword evidence="7 15" id="KW-0067">ATP-binding</keyword>
<dbReference type="NCBIfam" id="NF008165">
    <property type="entry name" value="PRK10917.1-3"/>
    <property type="match status" value="1"/>
</dbReference>
<keyword evidence="4 15" id="KW-0227">DNA damage</keyword>
<comment type="caution">
    <text evidence="18">The sequence shown here is derived from an EMBL/GenBank/DDBJ whole genome shotgun (WGS) entry which is preliminary data.</text>
</comment>
<dbReference type="Gene3D" id="2.40.50.140">
    <property type="entry name" value="Nucleic acid-binding proteins"/>
    <property type="match status" value="1"/>
</dbReference>
<dbReference type="SMART" id="SM00490">
    <property type="entry name" value="HELICc"/>
    <property type="match status" value="2"/>
</dbReference>
<feature type="domain" description="Helicase C-terminal" evidence="17">
    <location>
        <begin position="461"/>
        <end position="618"/>
    </location>
</feature>
<dbReference type="Pfam" id="PF19833">
    <property type="entry name" value="RecG_dom3_C"/>
    <property type="match status" value="1"/>
</dbReference>
<dbReference type="GO" id="GO:0016787">
    <property type="term" value="F:hydrolase activity"/>
    <property type="evidence" value="ECO:0007669"/>
    <property type="project" value="UniProtKB-KW"/>
</dbReference>
<dbReference type="GO" id="GO:0005524">
    <property type="term" value="F:ATP binding"/>
    <property type="evidence" value="ECO:0007669"/>
    <property type="project" value="UniProtKB-KW"/>
</dbReference>
<proteinExistence type="inferred from homology"/>
<dbReference type="RefSeq" id="WP_083337393.1">
    <property type="nucleotide sequence ID" value="NZ_CAMEFB010000002.1"/>
</dbReference>
<dbReference type="InterPro" id="IPR033454">
    <property type="entry name" value="RecG_wedge"/>
</dbReference>
<dbReference type="PROSITE" id="PS51194">
    <property type="entry name" value="HELICASE_CTER"/>
    <property type="match status" value="1"/>
</dbReference>
<dbReference type="NCBIfam" id="NF008168">
    <property type="entry name" value="PRK10917.2-2"/>
    <property type="match status" value="1"/>
</dbReference>
<organism evidence="18 19">
    <name type="scientific">Acidaminococcus fermentans</name>
    <dbReference type="NCBI Taxonomy" id="905"/>
    <lineage>
        <taxon>Bacteria</taxon>
        <taxon>Bacillati</taxon>
        <taxon>Bacillota</taxon>
        <taxon>Negativicutes</taxon>
        <taxon>Acidaminococcales</taxon>
        <taxon>Acidaminococcaceae</taxon>
        <taxon>Acidaminococcus</taxon>
    </lineage>
</organism>
<evidence type="ECO:0000256" key="1">
    <source>
        <dbReference type="ARBA" id="ARBA00007504"/>
    </source>
</evidence>
<dbReference type="Pfam" id="PF00271">
    <property type="entry name" value="Helicase_C"/>
    <property type="match status" value="1"/>
</dbReference>
<dbReference type="SUPFAM" id="SSF50249">
    <property type="entry name" value="Nucleic acid-binding proteins"/>
    <property type="match status" value="1"/>
</dbReference>
<dbReference type="PANTHER" id="PTHR47964:SF1">
    <property type="entry name" value="ATP-DEPENDENT DNA HELICASE HOMOLOG RECG, CHLOROPLASTIC"/>
    <property type="match status" value="1"/>
</dbReference>
<dbReference type="InterPro" id="IPR012340">
    <property type="entry name" value="NA-bd_OB-fold"/>
</dbReference>
<dbReference type="PROSITE" id="PS51192">
    <property type="entry name" value="HELICASE_ATP_BIND_1"/>
    <property type="match status" value="1"/>
</dbReference>
<reference evidence="18 19" key="1">
    <citation type="submission" date="2016-10" db="EMBL/GenBank/DDBJ databases">
        <authorList>
            <person name="Varghese N."/>
            <person name="Submissions S."/>
        </authorList>
    </citation>
    <scope>NUCLEOTIDE SEQUENCE [LARGE SCALE GENOMIC DNA]</scope>
    <source>
        <strain evidence="18 19">WCC6</strain>
    </source>
</reference>
<dbReference type="InterPro" id="IPR047112">
    <property type="entry name" value="RecG/Mfd"/>
</dbReference>
<dbReference type="Gene3D" id="3.40.50.300">
    <property type="entry name" value="P-loop containing nucleotide triphosphate hydrolases"/>
    <property type="match status" value="2"/>
</dbReference>
<evidence type="ECO:0000256" key="7">
    <source>
        <dbReference type="ARBA" id="ARBA00022840"/>
    </source>
</evidence>
<feature type="domain" description="Helicase ATP-binding" evidence="16">
    <location>
        <begin position="277"/>
        <end position="439"/>
    </location>
</feature>
<dbReference type="PANTHER" id="PTHR47964">
    <property type="entry name" value="ATP-DEPENDENT DNA HELICASE HOMOLOG RECG, CHLOROPLASTIC"/>
    <property type="match status" value="1"/>
</dbReference>
<dbReference type="InterPro" id="IPR001650">
    <property type="entry name" value="Helicase_C-like"/>
</dbReference>
<protein>
    <recommendedName>
        <fullName evidence="2 15">ATP-dependent DNA helicase RecG</fullName>
        <ecNumber evidence="13 15">5.6.2.4</ecNumber>
    </recommendedName>
</protein>
<dbReference type="InterPro" id="IPR014001">
    <property type="entry name" value="Helicase_ATP-bd"/>
</dbReference>
<evidence type="ECO:0000256" key="10">
    <source>
        <dbReference type="ARBA" id="ARBA00023204"/>
    </source>
</evidence>
<evidence type="ECO:0000313" key="18">
    <source>
        <dbReference type="EMBL" id="SDW95830.1"/>
    </source>
</evidence>
<keyword evidence="5 15" id="KW-0378">Hydrolase</keyword>
<dbReference type="Pfam" id="PF17191">
    <property type="entry name" value="RecG_wedge"/>
    <property type="match status" value="1"/>
</dbReference>
<evidence type="ECO:0000256" key="6">
    <source>
        <dbReference type="ARBA" id="ARBA00022806"/>
    </source>
</evidence>
<evidence type="ECO:0000256" key="13">
    <source>
        <dbReference type="ARBA" id="ARBA00034808"/>
    </source>
</evidence>
<evidence type="ECO:0000256" key="12">
    <source>
        <dbReference type="ARBA" id="ARBA00034617"/>
    </source>
</evidence>
<comment type="catalytic activity">
    <reaction evidence="12 15">
        <text>Couples ATP hydrolysis with the unwinding of duplex DNA by translocating in the 3'-5' direction.</text>
        <dbReference type="EC" id="5.6.2.4"/>
    </reaction>
</comment>
<dbReference type="CDD" id="cd17992">
    <property type="entry name" value="DEXHc_RecG"/>
    <property type="match status" value="1"/>
</dbReference>
<keyword evidence="8" id="KW-0238">DNA-binding</keyword>
<dbReference type="SMART" id="SM00487">
    <property type="entry name" value="DEXDc"/>
    <property type="match status" value="1"/>
</dbReference>
<dbReference type="AlphaFoldDB" id="A0A1H2XSQ6"/>
<dbReference type="EMBL" id="FNOP01000009">
    <property type="protein sequence ID" value="SDW95830.1"/>
    <property type="molecule type" value="Genomic_DNA"/>
</dbReference>
<gene>
    <name evidence="18" type="ORF">SAMN05216495_10985</name>
</gene>
<dbReference type="NCBIfam" id="TIGR00643">
    <property type="entry name" value="recG"/>
    <property type="match status" value="1"/>
</dbReference>
<comment type="function">
    <text evidence="15">Plays a critical role in recombination and DNA repair. Helps process Holliday junction intermediates to mature products by catalyzing branch migration. Has replication fork regression activity, unwinds stalled or blocked replication forks to make a HJ that can be resolved. Has a DNA unwinding activity characteristic of a DNA helicase with 3'-5' polarity.</text>
</comment>
<keyword evidence="10 15" id="KW-0234">DNA repair</keyword>
<dbReference type="InterPro" id="IPR045562">
    <property type="entry name" value="RecG_dom3_C"/>
</dbReference>
<evidence type="ECO:0000256" key="5">
    <source>
        <dbReference type="ARBA" id="ARBA00022801"/>
    </source>
</evidence>
<dbReference type="GO" id="GO:0006281">
    <property type="term" value="P:DNA repair"/>
    <property type="evidence" value="ECO:0007669"/>
    <property type="project" value="UniProtKB-UniRule"/>
</dbReference>
<evidence type="ECO:0000259" key="17">
    <source>
        <dbReference type="PROSITE" id="PS51194"/>
    </source>
</evidence>
<dbReference type="InterPro" id="IPR027417">
    <property type="entry name" value="P-loop_NTPase"/>
</dbReference>
<dbReference type="GO" id="GO:0043138">
    <property type="term" value="F:3'-5' DNA helicase activity"/>
    <property type="evidence" value="ECO:0007669"/>
    <property type="project" value="UniProtKB-EC"/>
</dbReference>
<dbReference type="Pfam" id="PF00270">
    <property type="entry name" value="DEAD"/>
    <property type="match status" value="1"/>
</dbReference>
<evidence type="ECO:0000256" key="8">
    <source>
        <dbReference type="ARBA" id="ARBA00023125"/>
    </source>
</evidence>
<evidence type="ECO:0000256" key="11">
    <source>
        <dbReference type="ARBA" id="ARBA00023235"/>
    </source>
</evidence>
<evidence type="ECO:0000256" key="14">
    <source>
        <dbReference type="ARBA" id="ARBA00048988"/>
    </source>
</evidence>
<keyword evidence="11" id="KW-0413">Isomerase</keyword>
<comment type="catalytic activity">
    <reaction evidence="14 15">
        <text>ATP + H2O = ADP + phosphate + H(+)</text>
        <dbReference type="Rhea" id="RHEA:13065"/>
        <dbReference type="ChEBI" id="CHEBI:15377"/>
        <dbReference type="ChEBI" id="CHEBI:15378"/>
        <dbReference type="ChEBI" id="CHEBI:30616"/>
        <dbReference type="ChEBI" id="CHEBI:43474"/>
        <dbReference type="ChEBI" id="CHEBI:456216"/>
        <dbReference type="EC" id="5.6.2.4"/>
    </reaction>
</comment>
<sequence>MWWQEPVTRLKGIGPKKALEFENINVVTIGDLLNHFPRQGCYLDYSHIRTIGELTTGGEMQLFRGTIVRMNNRRSARNLKYATITIGDGTGFAEIVLFGAQTYMTRVYHTGDEVLVIGKVMPGRTAKSVTGASLSHVKEDGAEAPGILPTYALTGSLTQNQVRGAVRQALALARKELPECLPEKILRAKQFLPRLEALENIHFPKSPELLEKARQRLIFEELFFLQCGLLHHRVEIKKDSQGIKMARCGTLVRKVLDNLGFSLTDSQKKAWQEIDDDMQSPEPMNRLVQGDVGSGKTALALLALAKAVENGYQGCLMAPTEILAEQHYQEMQKVLEPAGIRTALLTGGLSAKTRRQVLEGLADASIQAVVGTYALIQDKVVFHSLALAITDEQHRFGVAQRAKLQAKSQYAPHVLVMTATPIPRTLALTVYGDLDVSLMKGLPPGRKPVRTLCYTEDKRPAVYQGMVHQIREGHQAYVVCPLIEESEGVDAKAAEELYEELTSTYLRGIPCGLLHGRLKPEEKDAVMESFARNETKVLITTTVVEVGVNVPNATLMVIEGADRFGLAQMHQLRGRVGRGSAQSYCVLLTASTNPVTLERLQIMRSCSDGFLLAEKDLELRGAGQFFGLRQHGLSDLYIADILRDTDTLVEARKAAQWAMGNPSIAKEVIRAAAVTQFDGRFERIFNA</sequence>
<evidence type="ECO:0000259" key="16">
    <source>
        <dbReference type="PROSITE" id="PS51192"/>
    </source>
</evidence>
<accession>A0A1H2XSQ6</accession>
<evidence type="ECO:0000313" key="19">
    <source>
        <dbReference type="Proteomes" id="UP000182379"/>
    </source>
</evidence>
<keyword evidence="3 15" id="KW-0547">Nucleotide-binding</keyword>
<dbReference type="SUPFAM" id="SSF52540">
    <property type="entry name" value="P-loop containing nucleoside triphosphate hydrolases"/>
    <property type="match status" value="2"/>
</dbReference>